<keyword evidence="8 10" id="KW-0472">Membrane</keyword>
<dbReference type="GO" id="GO:0005886">
    <property type="term" value="C:plasma membrane"/>
    <property type="evidence" value="ECO:0007669"/>
    <property type="project" value="UniProtKB-SubCell"/>
</dbReference>
<dbReference type="InterPro" id="IPR036640">
    <property type="entry name" value="ABC1_TM_sf"/>
</dbReference>
<evidence type="ECO:0000259" key="11">
    <source>
        <dbReference type="PROSITE" id="PS50893"/>
    </source>
</evidence>
<dbReference type="CDD" id="cd18547">
    <property type="entry name" value="ABC_6TM_Tm288_like"/>
    <property type="match status" value="1"/>
</dbReference>
<dbReference type="Pfam" id="PF00664">
    <property type="entry name" value="ABC_membrane"/>
    <property type="match status" value="1"/>
</dbReference>
<dbReference type="SUPFAM" id="SSF52540">
    <property type="entry name" value="P-loop containing nucleoside triphosphate hydrolases"/>
    <property type="match status" value="1"/>
</dbReference>
<dbReference type="FunFam" id="1.20.1560.10:FF:000011">
    <property type="entry name" value="Multidrug ABC transporter ATP-binding protein"/>
    <property type="match status" value="1"/>
</dbReference>
<evidence type="ECO:0000256" key="7">
    <source>
        <dbReference type="ARBA" id="ARBA00022989"/>
    </source>
</evidence>
<keyword evidence="14" id="KW-1185">Reference proteome</keyword>
<feature type="transmembrane region" description="Helical" evidence="10">
    <location>
        <begin position="39"/>
        <end position="60"/>
    </location>
</feature>
<feature type="transmembrane region" description="Helical" evidence="10">
    <location>
        <begin position="185"/>
        <end position="202"/>
    </location>
</feature>
<accession>A0A7X2H818</accession>
<evidence type="ECO:0000256" key="1">
    <source>
        <dbReference type="ARBA" id="ARBA00004651"/>
    </source>
</evidence>
<feature type="domain" description="ABC transporter" evidence="11">
    <location>
        <begin position="360"/>
        <end position="594"/>
    </location>
</feature>
<dbReference type="GO" id="GO:0005524">
    <property type="term" value="F:ATP binding"/>
    <property type="evidence" value="ECO:0007669"/>
    <property type="project" value="UniProtKB-KW"/>
</dbReference>
<dbReference type="InterPro" id="IPR003439">
    <property type="entry name" value="ABC_transporter-like_ATP-bd"/>
</dbReference>
<evidence type="ECO:0000313" key="13">
    <source>
        <dbReference type="EMBL" id="MRN55153.1"/>
    </source>
</evidence>
<dbReference type="PANTHER" id="PTHR24221:SF499">
    <property type="entry name" value="FATTY ACID ABC TRANSPORTER ATP-BINDING_PERMEASE PROTEIN"/>
    <property type="match status" value="1"/>
</dbReference>
<protein>
    <submittedName>
        <fullName evidence="13">ATP-binding cassette domain-containing protein</fullName>
    </submittedName>
</protein>
<sequence length="619" mass="68531">MYCFRPVISTGISPYPSKELNLMSTTATLKRLGQYLLKYPVRLILVFLLTLMAAGLTLLGPYLTGAALDRYIIPGRYEGFLELCILLIAVAILSSLVSWLQSIILAEVSQRTVWSLRRDLFQHLQQLPIPFFAGKSHGELMSRTTNDIDNVSNTLNQSLVQLISSVIMLIGSLTMMLFLNIWLTLIALVTAPLITFFAKWISRRTQVQFKGQQQELGQMNGFIEETVSGHKVVHLFHQESRIAAEFNETNERLKKVGIRAQIFSGVMGPFMNLFGHTTYLLIAAVGGWLAVRDLTTVGIIVSFLGYSRQFSGPLNEVANQYNMIQAGVAGAERVFEILDIPSEYEDEASLGHLKPITGKVEFKGVSFQYDTGKEILKEITFTANPGETIALVGPTGAGKTTIVNLLGRFFEINEGSILIDGTDISTVSKNSLRAQLSIVLQDAHLFSGTIRDNIRYGRLEATDEEVEEAAVQAHAHLFISRLAQGYLTELSAEGGNISQGQRQLITIARAILADRALLILDEATSSVDTLAEIQIQKAIKQVIAGRTSFIIAHRLSTIRHADTILVIKDGQIVEQGNHEELLLREGLYYELHGSGKGFEEEEESGKMDELELLPPSYVK</sequence>
<dbReference type="GO" id="GO:0140359">
    <property type="term" value="F:ABC-type transporter activity"/>
    <property type="evidence" value="ECO:0007669"/>
    <property type="project" value="InterPro"/>
</dbReference>
<dbReference type="InterPro" id="IPR039421">
    <property type="entry name" value="Type_1_exporter"/>
</dbReference>
<dbReference type="InterPro" id="IPR027417">
    <property type="entry name" value="P-loop_NTPase"/>
</dbReference>
<feature type="transmembrane region" description="Helical" evidence="10">
    <location>
        <begin position="80"/>
        <end position="108"/>
    </location>
</feature>
<feature type="region of interest" description="Disordered" evidence="9">
    <location>
        <begin position="598"/>
        <end position="619"/>
    </location>
</feature>
<name>A0A7X2H818_9BACL</name>
<dbReference type="InterPro" id="IPR003593">
    <property type="entry name" value="AAA+_ATPase"/>
</dbReference>
<evidence type="ECO:0000256" key="4">
    <source>
        <dbReference type="ARBA" id="ARBA00022692"/>
    </source>
</evidence>
<dbReference type="Gene3D" id="3.40.50.300">
    <property type="entry name" value="P-loop containing nucleotide triphosphate hydrolases"/>
    <property type="match status" value="1"/>
</dbReference>
<feature type="transmembrane region" description="Helical" evidence="10">
    <location>
        <begin position="262"/>
        <end position="282"/>
    </location>
</feature>
<dbReference type="AlphaFoldDB" id="A0A7X2H818"/>
<comment type="caution">
    <text evidence="13">The sequence shown here is derived from an EMBL/GenBank/DDBJ whole genome shotgun (WGS) entry which is preliminary data.</text>
</comment>
<evidence type="ECO:0000256" key="3">
    <source>
        <dbReference type="ARBA" id="ARBA00022475"/>
    </source>
</evidence>
<dbReference type="InterPro" id="IPR011527">
    <property type="entry name" value="ABC1_TM_dom"/>
</dbReference>
<keyword evidence="3" id="KW-1003">Cell membrane</keyword>
<comment type="subcellular location">
    <subcellularLocation>
        <location evidence="1">Cell membrane</location>
        <topology evidence="1">Multi-pass membrane protein</topology>
    </subcellularLocation>
</comment>
<dbReference type="PROSITE" id="PS00211">
    <property type="entry name" value="ABC_TRANSPORTER_1"/>
    <property type="match status" value="1"/>
</dbReference>
<dbReference type="EMBL" id="WJXB01000007">
    <property type="protein sequence ID" value="MRN55153.1"/>
    <property type="molecule type" value="Genomic_DNA"/>
</dbReference>
<dbReference type="InterPro" id="IPR017871">
    <property type="entry name" value="ABC_transporter-like_CS"/>
</dbReference>
<evidence type="ECO:0000256" key="8">
    <source>
        <dbReference type="ARBA" id="ARBA00023136"/>
    </source>
</evidence>
<keyword evidence="2" id="KW-0813">Transport</keyword>
<dbReference type="CDD" id="cd03254">
    <property type="entry name" value="ABCC_Glucan_exporter_like"/>
    <property type="match status" value="1"/>
</dbReference>
<proteinExistence type="predicted"/>
<dbReference type="SUPFAM" id="SSF90123">
    <property type="entry name" value="ABC transporter transmembrane region"/>
    <property type="match status" value="1"/>
</dbReference>
<dbReference type="SMART" id="SM00382">
    <property type="entry name" value="AAA"/>
    <property type="match status" value="1"/>
</dbReference>
<keyword evidence="6 13" id="KW-0067">ATP-binding</keyword>
<keyword evidence="4 10" id="KW-0812">Transmembrane</keyword>
<evidence type="ECO:0000256" key="5">
    <source>
        <dbReference type="ARBA" id="ARBA00022741"/>
    </source>
</evidence>
<dbReference type="Gene3D" id="1.20.1560.10">
    <property type="entry name" value="ABC transporter type 1, transmembrane domain"/>
    <property type="match status" value="1"/>
</dbReference>
<dbReference type="Proteomes" id="UP000463051">
    <property type="component" value="Unassembled WGS sequence"/>
</dbReference>
<dbReference type="GO" id="GO:0016887">
    <property type="term" value="F:ATP hydrolysis activity"/>
    <property type="evidence" value="ECO:0007669"/>
    <property type="project" value="InterPro"/>
</dbReference>
<dbReference type="PROSITE" id="PS50893">
    <property type="entry name" value="ABC_TRANSPORTER_2"/>
    <property type="match status" value="1"/>
</dbReference>
<reference evidence="13 14" key="1">
    <citation type="submission" date="2019-11" db="EMBL/GenBank/DDBJ databases">
        <title>Paenibacillus monticola sp. nov., a novel PGPR strain isolated from mountain sample in China.</title>
        <authorList>
            <person name="Zhao Q."/>
            <person name="Li H.-P."/>
            <person name="Zhang J.-L."/>
        </authorList>
    </citation>
    <scope>NUCLEOTIDE SEQUENCE [LARGE SCALE GENOMIC DNA]</scope>
    <source>
        <strain evidence="13 14">LC-T2</strain>
    </source>
</reference>
<organism evidence="13 14">
    <name type="scientific">Paenibacillus monticola</name>
    <dbReference type="NCBI Taxonomy" id="2666075"/>
    <lineage>
        <taxon>Bacteria</taxon>
        <taxon>Bacillati</taxon>
        <taxon>Bacillota</taxon>
        <taxon>Bacilli</taxon>
        <taxon>Bacillales</taxon>
        <taxon>Paenibacillaceae</taxon>
        <taxon>Paenibacillus</taxon>
    </lineage>
</organism>
<evidence type="ECO:0000259" key="12">
    <source>
        <dbReference type="PROSITE" id="PS50929"/>
    </source>
</evidence>
<dbReference type="Pfam" id="PF00005">
    <property type="entry name" value="ABC_tran"/>
    <property type="match status" value="1"/>
</dbReference>
<keyword evidence="5" id="KW-0547">Nucleotide-binding</keyword>
<evidence type="ECO:0000313" key="14">
    <source>
        <dbReference type="Proteomes" id="UP000463051"/>
    </source>
</evidence>
<evidence type="ECO:0000256" key="10">
    <source>
        <dbReference type="SAM" id="Phobius"/>
    </source>
</evidence>
<keyword evidence="7 10" id="KW-1133">Transmembrane helix</keyword>
<evidence type="ECO:0000256" key="2">
    <source>
        <dbReference type="ARBA" id="ARBA00022448"/>
    </source>
</evidence>
<evidence type="ECO:0000256" key="9">
    <source>
        <dbReference type="SAM" id="MobiDB-lite"/>
    </source>
</evidence>
<evidence type="ECO:0000256" key="6">
    <source>
        <dbReference type="ARBA" id="ARBA00022840"/>
    </source>
</evidence>
<dbReference type="FunFam" id="3.40.50.300:FF:000287">
    <property type="entry name" value="Multidrug ABC transporter ATP-binding protein"/>
    <property type="match status" value="1"/>
</dbReference>
<dbReference type="PROSITE" id="PS50929">
    <property type="entry name" value="ABC_TM1F"/>
    <property type="match status" value="1"/>
</dbReference>
<dbReference type="PANTHER" id="PTHR24221">
    <property type="entry name" value="ATP-BINDING CASSETTE SUB-FAMILY B"/>
    <property type="match status" value="1"/>
</dbReference>
<gene>
    <name evidence="13" type="ORF">GJB61_19415</name>
</gene>
<feature type="domain" description="ABC transmembrane type-1" evidence="12">
    <location>
        <begin position="44"/>
        <end position="326"/>
    </location>
</feature>